<evidence type="ECO:0000313" key="3">
    <source>
        <dbReference type="Proteomes" id="UP000821837"/>
    </source>
</evidence>
<feature type="region of interest" description="Disordered" evidence="1">
    <location>
        <begin position="24"/>
        <end position="48"/>
    </location>
</feature>
<proteinExistence type="predicted"/>
<feature type="compositionally biased region" description="Polar residues" evidence="1">
    <location>
        <begin position="302"/>
        <end position="318"/>
    </location>
</feature>
<dbReference type="EMBL" id="JABSTV010001245">
    <property type="protein sequence ID" value="KAH7983316.1"/>
    <property type="molecule type" value="Genomic_DNA"/>
</dbReference>
<gene>
    <name evidence="2" type="ORF">HPB52_010856</name>
</gene>
<name>A0A9D4T9K3_RHISA</name>
<reference evidence="2" key="2">
    <citation type="submission" date="2021-09" db="EMBL/GenBank/DDBJ databases">
        <authorList>
            <person name="Jia N."/>
            <person name="Wang J."/>
            <person name="Shi W."/>
            <person name="Du L."/>
            <person name="Sun Y."/>
            <person name="Zhan W."/>
            <person name="Jiang J."/>
            <person name="Wang Q."/>
            <person name="Zhang B."/>
            <person name="Ji P."/>
            <person name="Sakyi L.B."/>
            <person name="Cui X."/>
            <person name="Yuan T."/>
            <person name="Jiang B."/>
            <person name="Yang W."/>
            <person name="Lam T.T.-Y."/>
            <person name="Chang Q."/>
            <person name="Ding S."/>
            <person name="Wang X."/>
            <person name="Zhu J."/>
            <person name="Ruan X."/>
            <person name="Zhao L."/>
            <person name="Wei J."/>
            <person name="Que T."/>
            <person name="Du C."/>
            <person name="Cheng J."/>
            <person name="Dai P."/>
            <person name="Han X."/>
            <person name="Huang E."/>
            <person name="Gao Y."/>
            <person name="Liu J."/>
            <person name="Shao H."/>
            <person name="Ye R."/>
            <person name="Li L."/>
            <person name="Wei W."/>
            <person name="Wang X."/>
            <person name="Wang C."/>
            <person name="Huo Q."/>
            <person name="Li W."/>
            <person name="Guo W."/>
            <person name="Chen H."/>
            <person name="Chen S."/>
            <person name="Zhou L."/>
            <person name="Zhou L."/>
            <person name="Ni X."/>
            <person name="Tian J."/>
            <person name="Zhou Y."/>
            <person name="Sheng Y."/>
            <person name="Liu T."/>
            <person name="Pan Y."/>
            <person name="Xia L."/>
            <person name="Li J."/>
            <person name="Zhao F."/>
            <person name="Cao W."/>
        </authorList>
    </citation>
    <scope>NUCLEOTIDE SEQUENCE</scope>
    <source>
        <strain evidence="2">Rsan-2018</strain>
        <tissue evidence="2">Larvae</tissue>
    </source>
</reference>
<feature type="compositionally biased region" description="Acidic residues" evidence="1">
    <location>
        <begin position="367"/>
        <end position="380"/>
    </location>
</feature>
<protein>
    <submittedName>
        <fullName evidence="2">Uncharacterized protein</fullName>
    </submittedName>
</protein>
<feature type="region of interest" description="Disordered" evidence="1">
    <location>
        <begin position="437"/>
        <end position="529"/>
    </location>
</feature>
<feature type="compositionally biased region" description="Basic residues" evidence="1">
    <location>
        <begin position="242"/>
        <end position="251"/>
    </location>
</feature>
<accession>A0A9D4T9K3</accession>
<feature type="compositionally biased region" description="Acidic residues" evidence="1">
    <location>
        <begin position="475"/>
        <end position="489"/>
    </location>
</feature>
<comment type="caution">
    <text evidence="2">The sequence shown here is derived from an EMBL/GenBank/DDBJ whole genome shotgun (WGS) entry which is preliminary data.</text>
</comment>
<reference evidence="2" key="1">
    <citation type="journal article" date="2020" name="Cell">
        <title>Large-Scale Comparative Analyses of Tick Genomes Elucidate Their Genetic Diversity and Vector Capacities.</title>
        <authorList>
            <consortium name="Tick Genome and Microbiome Consortium (TIGMIC)"/>
            <person name="Jia N."/>
            <person name="Wang J."/>
            <person name="Shi W."/>
            <person name="Du L."/>
            <person name="Sun Y."/>
            <person name="Zhan W."/>
            <person name="Jiang J.F."/>
            <person name="Wang Q."/>
            <person name="Zhang B."/>
            <person name="Ji P."/>
            <person name="Bell-Sakyi L."/>
            <person name="Cui X.M."/>
            <person name="Yuan T.T."/>
            <person name="Jiang B.G."/>
            <person name="Yang W.F."/>
            <person name="Lam T.T."/>
            <person name="Chang Q.C."/>
            <person name="Ding S.J."/>
            <person name="Wang X.J."/>
            <person name="Zhu J.G."/>
            <person name="Ruan X.D."/>
            <person name="Zhao L."/>
            <person name="Wei J.T."/>
            <person name="Ye R.Z."/>
            <person name="Que T.C."/>
            <person name="Du C.H."/>
            <person name="Zhou Y.H."/>
            <person name="Cheng J.X."/>
            <person name="Dai P.F."/>
            <person name="Guo W.B."/>
            <person name="Han X.H."/>
            <person name="Huang E.J."/>
            <person name="Li L.F."/>
            <person name="Wei W."/>
            <person name="Gao Y.C."/>
            <person name="Liu J.Z."/>
            <person name="Shao H.Z."/>
            <person name="Wang X."/>
            <person name="Wang C.C."/>
            <person name="Yang T.C."/>
            <person name="Huo Q.B."/>
            <person name="Li W."/>
            <person name="Chen H.Y."/>
            <person name="Chen S.E."/>
            <person name="Zhou L.G."/>
            <person name="Ni X.B."/>
            <person name="Tian J.H."/>
            <person name="Sheng Y."/>
            <person name="Liu T."/>
            <person name="Pan Y.S."/>
            <person name="Xia L.Y."/>
            <person name="Li J."/>
            <person name="Zhao F."/>
            <person name="Cao W.C."/>
        </authorList>
    </citation>
    <scope>NUCLEOTIDE SEQUENCE</scope>
    <source>
        <strain evidence="2">Rsan-2018</strain>
    </source>
</reference>
<evidence type="ECO:0000256" key="1">
    <source>
        <dbReference type="SAM" id="MobiDB-lite"/>
    </source>
</evidence>
<keyword evidence="3" id="KW-1185">Reference proteome</keyword>
<sequence length="529" mass="56994">MPGTIVVEGMDINPQELDEAGWTTALGGRRKQPTSTSPYGGQDGTKNMPAGSHAAISPARSFMKQITAASRLPTLPKDQIKIIVRPKGGLNISKADIIRLAQALAMAAALTEQQTGEDTVCPNKVSAYIAAPDGTCKGVIRNINPSLDDGALKRMIVNPRNPKALEVRRIKNTNVVVILFDADVCASSAEEKNKCHGCGEAKSSESEEGVHQCTPKCEACGGPHITGDRTCRHRYHIPYIVRRRRRRRRQMARQAQMAGGDDASLSYPQGSSATPTTPPDSSFMQACSNSRGRSCSRRWPSSRKQGNTSASRTRNGTRGPTKVKGSGGESSTGKKTATAKKTRGKLQALGPIAGKPKRKAPYPETVSETDNEDEMAEPSEDTATAAAPPARSKGIGRLASIEKTLGRMMAMLSRMETRLTQLERPKVQAISRLTTSTVPKQANPNPDGVPKRRRISHESSASTVDFEDVISISESGEDVDSSDFSTDDEYACRQDSWHGRKTCSPSSTSKKVRTQAPGARKTLELQALL</sequence>
<dbReference type="AlphaFoldDB" id="A0A9D4T9K3"/>
<feature type="region of interest" description="Disordered" evidence="1">
    <location>
        <begin position="242"/>
        <end position="394"/>
    </location>
</feature>
<dbReference type="VEuPathDB" id="VectorBase:RSAN_051882"/>
<evidence type="ECO:0000313" key="2">
    <source>
        <dbReference type="EMBL" id="KAH7983316.1"/>
    </source>
</evidence>
<organism evidence="2 3">
    <name type="scientific">Rhipicephalus sanguineus</name>
    <name type="common">Brown dog tick</name>
    <name type="synonym">Ixodes sanguineus</name>
    <dbReference type="NCBI Taxonomy" id="34632"/>
    <lineage>
        <taxon>Eukaryota</taxon>
        <taxon>Metazoa</taxon>
        <taxon>Ecdysozoa</taxon>
        <taxon>Arthropoda</taxon>
        <taxon>Chelicerata</taxon>
        <taxon>Arachnida</taxon>
        <taxon>Acari</taxon>
        <taxon>Parasitiformes</taxon>
        <taxon>Ixodida</taxon>
        <taxon>Ixodoidea</taxon>
        <taxon>Ixodidae</taxon>
        <taxon>Rhipicephalinae</taxon>
        <taxon>Rhipicephalus</taxon>
        <taxon>Rhipicephalus</taxon>
    </lineage>
</organism>
<dbReference type="Proteomes" id="UP000821837">
    <property type="component" value="Chromosome 1"/>
</dbReference>